<feature type="region of interest" description="Disordered" evidence="1">
    <location>
        <begin position="168"/>
        <end position="190"/>
    </location>
</feature>
<name>A0A2P7QKP8_9SPHN</name>
<accession>A0A2P7QKP8</accession>
<dbReference type="EMBL" id="PXYI01000006">
    <property type="protein sequence ID" value="PSJ38510.1"/>
    <property type="molecule type" value="Genomic_DNA"/>
</dbReference>
<reference evidence="2 3" key="1">
    <citation type="submission" date="2018-03" db="EMBL/GenBank/DDBJ databases">
        <title>The draft genome of Sphingosinicella sp. GL-C-18.</title>
        <authorList>
            <person name="Liu L."/>
            <person name="Li L."/>
            <person name="Liang L."/>
            <person name="Zhang X."/>
            <person name="Wang T."/>
        </authorList>
    </citation>
    <scope>NUCLEOTIDE SEQUENCE [LARGE SCALE GENOMIC DNA]</scope>
    <source>
        <strain evidence="2 3">GL-C-18</strain>
    </source>
</reference>
<evidence type="ECO:0000313" key="3">
    <source>
        <dbReference type="Proteomes" id="UP000241167"/>
    </source>
</evidence>
<keyword evidence="3" id="KW-1185">Reference proteome</keyword>
<comment type="caution">
    <text evidence="2">The sequence shown here is derived from an EMBL/GenBank/DDBJ whole genome shotgun (WGS) entry which is preliminary data.</text>
</comment>
<gene>
    <name evidence="2" type="ORF">C7I55_18960</name>
</gene>
<dbReference type="Proteomes" id="UP000241167">
    <property type="component" value="Unassembled WGS sequence"/>
</dbReference>
<evidence type="ECO:0000313" key="2">
    <source>
        <dbReference type="EMBL" id="PSJ38510.1"/>
    </source>
</evidence>
<proteinExistence type="predicted"/>
<organism evidence="2 3">
    <name type="scientific">Allosphingosinicella deserti</name>
    <dbReference type="NCBI Taxonomy" id="2116704"/>
    <lineage>
        <taxon>Bacteria</taxon>
        <taxon>Pseudomonadati</taxon>
        <taxon>Pseudomonadota</taxon>
        <taxon>Alphaproteobacteria</taxon>
        <taxon>Sphingomonadales</taxon>
        <taxon>Sphingomonadaceae</taxon>
        <taxon>Allosphingosinicella</taxon>
    </lineage>
</organism>
<protein>
    <submittedName>
        <fullName evidence="2">Uncharacterized protein</fullName>
    </submittedName>
</protein>
<dbReference type="AlphaFoldDB" id="A0A2P7QKP8"/>
<evidence type="ECO:0000256" key="1">
    <source>
        <dbReference type="SAM" id="MobiDB-lite"/>
    </source>
</evidence>
<sequence>MPDQSYAARRAEQLVNRAFPDHPTLPPTLACDGVAFVIDAGEPAPDLRPLRDRVFQIRRGPLTTLGKGPDLVLVTFTCPTHLDPGCLARALPLAGSSAGTLRSFAEAGTWADDRDRARPGHVHRRVELWWGGSRHLIAVEALPAISIATLWDMPSVTVHRPVTRIVGVSPGRRTSRSGMPIGEHRTGPSRVSHARIPLAHGGKDVVAEMDAYLEDLQTRTRLSSILRQVGARLRGAMPSEQARQEPGILQNLAGWLRWHSPFGNSIQRQFGERVSHVDRLIASGNIDAALKLALRLGAQKAGAKPPSRFPAQLPRARATLDFDVAPTLHSAPILGDGTFYHVRQRYLELARRLEKEGDWRRAAYIHSQLLADNREAVLVLERGEQYAEAAKLALGARLQPALTIRMLFKDGQRDAALALARRTGCFEQLAEDSRGKDATYHAYVVKAWTDMLVSTGQILRALQVTDALAREAGTGEALLPVRQRWLAAAVAAEEPTELGGELLARALFAASWRDEGIDIRMLDTFPFIPVSSDGGPFAKALASLQHLARGEAEDAAERLIALIADFMRIGAPDAIEQKSFWRGAAPRLIEPLARSIFEHASARLKPADLKSLQALLRIAGLPVLAADVMKLTKLHQAISAPALSWRVPPPSVIRPAIRSACLLATGTMLIWRESDVLELLDRYGASLWRQSVSGIVGLVPIGASPNVILIQRQPDGSALLTRLASHRRTLHPIGSVALAAHHDVTSESQWLVQIGGEIGAIDLVKMCAPAPQIEFLWSCALTDRLQARGFAHQAGGCSWITQDMSAERFGITEIWTFRPSGELVASLCLPGSSSGDESGPHATEWFWDSNAERGRLGSVDSGRWMRVVPWSEDGEDQARALASARRKAGLEVRYDVQPCDFARSFVRIAKAQPGEADGPSQIDILAPCSGKPLITLVQDDGAPLTCLFRAADSDSGSARANSTQRASTLLFGDEAGRLFIVRPHERRVSVI</sequence>